<comment type="similarity">
    <text evidence="1">Belongs to the methylmalonyl-CoA epimerase family.</text>
</comment>
<dbReference type="CDD" id="cd07249">
    <property type="entry name" value="MMCE"/>
    <property type="match status" value="1"/>
</dbReference>
<dbReference type="Pfam" id="PF13669">
    <property type="entry name" value="Glyoxalase_4"/>
    <property type="match status" value="1"/>
</dbReference>
<evidence type="ECO:0000259" key="3">
    <source>
        <dbReference type="PROSITE" id="PS51819"/>
    </source>
</evidence>
<dbReference type="PANTHER" id="PTHR43048:SF3">
    <property type="entry name" value="METHYLMALONYL-COA EPIMERASE, MITOCHONDRIAL"/>
    <property type="match status" value="1"/>
</dbReference>
<dbReference type="EMBL" id="LAZR01041844">
    <property type="protein sequence ID" value="KKL10966.1"/>
    <property type="molecule type" value="Genomic_DNA"/>
</dbReference>
<dbReference type="GO" id="GO:0046872">
    <property type="term" value="F:metal ion binding"/>
    <property type="evidence" value="ECO:0007669"/>
    <property type="project" value="UniProtKB-KW"/>
</dbReference>
<reference evidence="4" key="1">
    <citation type="journal article" date="2015" name="Nature">
        <title>Complex archaea that bridge the gap between prokaryotes and eukaryotes.</title>
        <authorList>
            <person name="Spang A."/>
            <person name="Saw J.H."/>
            <person name="Jorgensen S.L."/>
            <person name="Zaremba-Niedzwiedzka K."/>
            <person name="Martijn J."/>
            <person name="Lind A.E."/>
            <person name="van Eijk R."/>
            <person name="Schleper C."/>
            <person name="Guy L."/>
            <person name="Ettema T.J."/>
        </authorList>
    </citation>
    <scope>NUCLEOTIDE SEQUENCE</scope>
</reference>
<evidence type="ECO:0000256" key="1">
    <source>
        <dbReference type="ARBA" id="ARBA00009308"/>
    </source>
</evidence>
<comment type="caution">
    <text evidence="4">The sequence shown here is derived from an EMBL/GenBank/DDBJ whole genome shotgun (WGS) entry which is preliminary data.</text>
</comment>
<sequence>MHFFGPRKKPADRIARELKNIISKLNHIGIAVSSLDKAIPFYRDVLNMKMKGSEVLEDQKVRLATFETGGVIIELLEPTDRESPISKFIEKKGEGVHHIAYQTDDIVKEIEVMKEKNIRMIDETPGKGAHGAKIAFLHPGSTGNVLTELTEPH</sequence>
<accession>A0A0F9CZC1</accession>
<proteinExistence type="inferred from homology"/>
<dbReference type="InterPro" id="IPR037523">
    <property type="entry name" value="VOC_core"/>
</dbReference>
<feature type="domain" description="VOC" evidence="3">
    <location>
        <begin position="24"/>
        <end position="152"/>
    </location>
</feature>
<dbReference type="Gene3D" id="3.10.180.10">
    <property type="entry name" value="2,3-Dihydroxybiphenyl 1,2-Dioxygenase, domain 1"/>
    <property type="match status" value="1"/>
</dbReference>
<dbReference type="InterPro" id="IPR029068">
    <property type="entry name" value="Glyas_Bleomycin-R_OHBP_Dase"/>
</dbReference>
<dbReference type="PROSITE" id="PS51819">
    <property type="entry name" value="VOC"/>
    <property type="match status" value="1"/>
</dbReference>
<dbReference type="NCBIfam" id="TIGR03081">
    <property type="entry name" value="metmalonyl_epim"/>
    <property type="match status" value="1"/>
</dbReference>
<dbReference type="AlphaFoldDB" id="A0A0F9CZC1"/>
<dbReference type="InterPro" id="IPR051785">
    <property type="entry name" value="MMCE/EMCE_epimerase"/>
</dbReference>
<name>A0A0F9CZC1_9ZZZZ</name>
<gene>
    <name evidence="4" type="ORF">LCGC14_2550540</name>
</gene>
<protein>
    <recommendedName>
        <fullName evidence="3">VOC domain-containing protein</fullName>
    </recommendedName>
</protein>
<dbReference type="PANTHER" id="PTHR43048">
    <property type="entry name" value="METHYLMALONYL-COA EPIMERASE"/>
    <property type="match status" value="1"/>
</dbReference>
<keyword evidence="2" id="KW-0479">Metal-binding</keyword>
<evidence type="ECO:0000256" key="2">
    <source>
        <dbReference type="ARBA" id="ARBA00022723"/>
    </source>
</evidence>
<dbReference type="InterPro" id="IPR017515">
    <property type="entry name" value="MeMalonyl-CoA_epimerase"/>
</dbReference>
<dbReference type="GO" id="GO:0046491">
    <property type="term" value="P:L-methylmalonyl-CoA metabolic process"/>
    <property type="evidence" value="ECO:0007669"/>
    <property type="project" value="TreeGrafter"/>
</dbReference>
<dbReference type="GO" id="GO:0004493">
    <property type="term" value="F:methylmalonyl-CoA epimerase activity"/>
    <property type="evidence" value="ECO:0007669"/>
    <property type="project" value="TreeGrafter"/>
</dbReference>
<dbReference type="SUPFAM" id="SSF54593">
    <property type="entry name" value="Glyoxalase/Bleomycin resistance protein/Dihydroxybiphenyl dioxygenase"/>
    <property type="match status" value="1"/>
</dbReference>
<organism evidence="4">
    <name type="scientific">marine sediment metagenome</name>
    <dbReference type="NCBI Taxonomy" id="412755"/>
    <lineage>
        <taxon>unclassified sequences</taxon>
        <taxon>metagenomes</taxon>
        <taxon>ecological metagenomes</taxon>
    </lineage>
</organism>
<evidence type="ECO:0000313" key="4">
    <source>
        <dbReference type="EMBL" id="KKL10966.1"/>
    </source>
</evidence>